<dbReference type="PANTHER" id="PTHR31435:SF10">
    <property type="entry name" value="BSR4717 PROTEIN"/>
    <property type="match status" value="1"/>
</dbReference>
<dbReference type="InterPro" id="IPR016181">
    <property type="entry name" value="Acyl_CoA_acyltransferase"/>
</dbReference>
<evidence type="ECO:0000259" key="1">
    <source>
        <dbReference type="PROSITE" id="PS51186"/>
    </source>
</evidence>
<accession>A0A4Q5IZ60</accession>
<proteinExistence type="predicted"/>
<keyword evidence="4" id="KW-1185">Reference proteome</keyword>
<dbReference type="SUPFAM" id="SSF55729">
    <property type="entry name" value="Acyl-CoA N-acyltransferases (Nat)"/>
    <property type="match status" value="1"/>
</dbReference>
<protein>
    <submittedName>
        <fullName evidence="3">N-acetyltransferase</fullName>
    </submittedName>
</protein>
<feature type="domain" description="N-acetyltransferase" evidence="2">
    <location>
        <begin position="6"/>
        <end position="93"/>
    </location>
</feature>
<organism evidence="3 4">
    <name type="scientific">Nocardioides iriomotensis</name>
    <dbReference type="NCBI Taxonomy" id="715784"/>
    <lineage>
        <taxon>Bacteria</taxon>
        <taxon>Bacillati</taxon>
        <taxon>Actinomycetota</taxon>
        <taxon>Actinomycetes</taxon>
        <taxon>Propionibacteriales</taxon>
        <taxon>Nocardioidaceae</taxon>
        <taxon>Nocardioides</taxon>
    </lineage>
</organism>
<dbReference type="RefSeq" id="WP_129988731.1">
    <property type="nucleotide sequence ID" value="NZ_SDPU01000032.1"/>
</dbReference>
<dbReference type="EMBL" id="SDPU01000032">
    <property type="protein sequence ID" value="RYU10295.1"/>
    <property type="molecule type" value="Genomic_DNA"/>
</dbReference>
<name>A0A4Q5IZ60_9ACTN</name>
<evidence type="ECO:0000313" key="3">
    <source>
        <dbReference type="EMBL" id="RYU10295.1"/>
    </source>
</evidence>
<dbReference type="Proteomes" id="UP000291189">
    <property type="component" value="Unassembled WGS sequence"/>
</dbReference>
<dbReference type="PROSITE" id="PS51186">
    <property type="entry name" value="GNAT"/>
    <property type="match status" value="1"/>
</dbReference>
<dbReference type="PANTHER" id="PTHR31435">
    <property type="entry name" value="PROTEIN NATD1"/>
    <property type="match status" value="1"/>
</dbReference>
<dbReference type="InterPro" id="IPR000182">
    <property type="entry name" value="GNAT_dom"/>
</dbReference>
<feature type="domain" description="N-acetyltransferase" evidence="1">
    <location>
        <begin position="1"/>
        <end position="95"/>
    </location>
</feature>
<sequence>MDVTVQENAAAHRYEAVDETGAVAGFVEFVDHRGTRLLFHTEVDDAYEGQGVGGALARQVLDQALAAGLDVRVTCPFLTSWIGRHPEYADKVTLG</sequence>
<evidence type="ECO:0000259" key="2">
    <source>
        <dbReference type="PROSITE" id="PS51729"/>
    </source>
</evidence>
<reference evidence="3 4" key="1">
    <citation type="submission" date="2019-01" db="EMBL/GenBank/DDBJ databases">
        <title>Nocardioides guangzhouensis sp. nov., an actinobacterium isolated from soil.</title>
        <authorList>
            <person name="Fu Y."/>
            <person name="Cai Y."/>
            <person name="Lin Z."/>
            <person name="Chen P."/>
        </authorList>
    </citation>
    <scope>NUCLEOTIDE SEQUENCE [LARGE SCALE GENOMIC DNA]</scope>
    <source>
        <strain evidence="3 4">NBRC 105384</strain>
    </source>
</reference>
<comment type="caution">
    <text evidence="3">The sequence shown here is derived from an EMBL/GenBank/DDBJ whole genome shotgun (WGS) entry which is preliminary data.</text>
</comment>
<dbReference type="PROSITE" id="PS51729">
    <property type="entry name" value="GNAT_YJDJ"/>
    <property type="match status" value="1"/>
</dbReference>
<dbReference type="Pfam" id="PF14542">
    <property type="entry name" value="Acetyltransf_CG"/>
    <property type="match status" value="1"/>
</dbReference>
<dbReference type="OrthoDB" id="5405911at2"/>
<dbReference type="InterPro" id="IPR031165">
    <property type="entry name" value="GNAT_YJDJ"/>
</dbReference>
<dbReference type="InterPro" id="IPR045057">
    <property type="entry name" value="Gcn5-rel_NAT"/>
</dbReference>
<keyword evidence="3" id="KW-0808">Transferase</keyword>
<dbReference type="Gene3D" id="3.40.630.30">
    <property type="match status" value="1"/>
</dbReference>
<evidence type="ECO:0000313" key="4">
    <source>
        <dbReference type="Proteomes" id="UP000291189"/>
    </source>
</evidence>
<dbReference type="AlphaFoldDB" id="A0A4Q5IZ60"/>
<gene>
    <name evidence="3" type="ORF">ETU37_18110</name>
</gene>
<dbReference type="GO" id="GO:0016747">
    <property type="term" value="F:acyltransferase activity, transferring groups other than amino-acyl groups"/>
    <property type="evidence" value="ECO:0007669"/>
    <property type="project" value="InterPro"/>
</dbReference>